<dbReference type="PANTHER" id="PTHR35866:SF1">
    <property type="entry name" value="YKGJ FAMILY CYSTEINE CLUSTER PROTEIN"/>
    <property type="match status" value="1"/>
</dbReference>
<gene>
    <name evidence="1" type="ORF">BECKDK2373B_GA0170837_100156</name>
    <name evidence="2" type="ORF">BECKDK2373C_GA0170839_101164</name>
</gene>
<dbReference type="AlphaFoldDB" id="A0A450S1I0"/>
<evidence type="ECO:0000313" key="2">
    <source>
        <dbReference type="EMBL" id="VFJ45496.1"/>
    </source>
</evidence>
<dbReference type="EMBL" id="CAADEX010000001">
    <property type="protein sequence ID" value="VFJ42433.1"/>
    <property type="molecule type" value="Genomic_DNA"/>
</dbReference>
<organism evidence="2">
    <name type="scientific">Candidatus Kentrum sp. DK</name>
    <dbReference type="NCBI Taxonomy" id="2126562"/>
    <lineage>
        <taxon>Bacteria</taxon>
        <taxon>Pseudomonadati</taxon>
        <taxon>Pseudomonadota</taxon>
        <taxon>Gammaproteobacteria</taxon>
        <taxon>Candidatus Kentrum</taxon>
    </lineage>
</organism>
<dbReference type="Pfam" id="PF03692">
    <property type="entry name" value="CxxCxxCC"/>
    <property type="match status" value="1"/>
</dbReference>
<accession>A0A450S1I0</accession>
<name>A0A450S1I0_9GAMM</name>
<protein>
    <recommendedName>
        <fullName evidence="3">YkgJ family cysteine cluster protein</fullName>
    </recommendedName>
</protein>
<dbReference type="EMBL" id="CAADEY010000011">
    <property type="protein sequence ID" value="VFJ45496.1"/>
    <property type="molecule type" value="Genomic_DNA"/>
</dbReference>
<sequence length="296" mass="34424">MTDTQPNMPPKSPAIPKLLTRESKIRFRCYPGISCFNACCRQADVTLAPYDIIRLQERLGLGSTEFLKQYTVPFKMDQDGLPGVKMRTTEDKECLLLDGENGCGVYTDRPTVCRYYPVALLNKREQGSSQPEEDYSLVREDHCLGHGEEREITIADYRQEQGCDEYDEVNREWYQLILKKKSAGPGIGRHSETSLQFFFMACYNTDMFRRFVGSENFRKTYVLDDALHAELQNDNVALLRFGFRLLRQVLFGEKTIEECEGAWDERVTSRKEVWEARTQAELALRQQREDEKYEDL</sequence>
<evidence type="ECO:0000313" key="1">
    <source>
        <dbReference type="EMBL" id="VFJ42433.1"/>
    </source>
</evidence>
<dbReference type="PANTHER" id="PTHR35866">
    <property type="entry name" value="PUTATIVE-RELATED"/>
    <property type="match status" value="1"/>
</dbReference>
<evidence type="ECO:0008006" key="3">
    <source>
        <dbReference type="Google" id="ProtNLM"/>
    </source>
</evidence>
<reference evidence="2" key="1">
    <citation type="submission" date="2019-02" db="EMBL/GenBank/DDBJ databases">
        <authorList>
            <person name="Gruber-Vodicka R. H."/>
            <person name="Seah K. B. B."/>
        </authorList>
    </citation>
    <scope>NUCLEOTIDE SEQUENCE</scope>
    <source>
        <strain evidence="2">BECK_DK161</strain>
        <strain evidence="1">BECK_DK47</strain>
    </source>
</reference>
<dbReference type="InterPro" id="IPR005358">
    <property type="entry name" value="Puta_zinc/iron-chelating_dom"/>
</dbReference>
<proteinExistence type="predicted"/>